<comment type="caution">
    <text evidence="1">The sequence shown here is derived from an EMBL/GenBank/DDBJ whole genome shotgun (WGS) entry which is preliminary data.</text>
</comment>
<dbReference type="EMBL" id="NMUH01004203">
    <property type="protein sequence ID" value="MQM08774.1"/>
    <property type="molecule type" value="Genomic_DNA"/>
</dbReference>
<reference evidence="1" key="1">
    <citation type="submission" date="2017-07" db="EMBL/GenBank/DDBJ databases">
        <title>Taro Niue Genome Assembly and Annotation.</title>
        <authorList>
            <person name="Atibalentja N."/>
            <person name="Keating K."/>
            <person name="Fields C.J."/>
        </authorList>
    </citation>
    <scope>NUCLEOTIDE SEQUENCE</scope>
    <source>
        <strain evidence="1">Niue_2</strain>
        <tissue evidence="1">Leaf</tissue>
    </source>
</reference>
<proteinExistence type="predicted"/>
<gene>
    <name evidence="1" type="ORF">Taro_041629</name>
</gene>
<keyword evidence="2" id="KW-1185">Reference proteome</keyword>
<dbReference type="AlphaFoldDB" id="A0A843WXT0"/>
<dbReference type="Proteomes" id="UP000652761">
    <property type="component" value="Unassembled WGS sequence"/>
</dbReference>
<evidence type="ECO:0000313" key="2">
    <source>
        <dbReference type="Proteomes" id="UP000652761"/>
    </source>
</evidence>
<accession>A0A843WXT0</accession>
<evidence type="ECO:0000313" key="1">
    <source>
        <dbReference type="EMBL" id="MQM08774.1"/>
    </source>
</evidence>
<organism evidence="1 2">
    <name type="scientific">Colocasia esculenta</name>
    <name type="common">Wild taro</name>
    <name type="synonym">Arum esculentum</name>
    <dbReference type="NCBI Taxonomy" id="4460"/>
    <lineage>
        <taxon>Eukaryota</taxon>
        <taxon>Viridiplantae</taxon>
        <taxon>Streptophyta</taxon>
        <taxon>Embryophyta</taxon>
        <taxon>Tracheophyta</taxon>
        <taxon>Spermatophyta</taxon>
        <taxon>Magnoliopsida</taxon>
        <taxon>Liliopsida</taxon>
        <taxon>Araceae</taxon>
        <taxon>Aroideae</taxon>
        <taxon>Colocasieae</taxon>
        <taxon>Colocasia</taxon>
    </lineage>
</organism>
<sequence length="108" mass="11923">MDVDVVSASTIWMQPLIPASSNVVSNFSDLHALQSPEFSRTSYPNHWEAVSNGLKAFLSDLRERRASSPLYTSPFATLNPLLAVLVSRTMMSHTPMGRDQCDERPGVS</sequence>
<protein>
    <submittedName>
        <fullName evidence="1">Uncharacterized protein</fullName>
    </submittedName>
</protein>
<name>A0A843WXT0_COLES</name>